<accession>A0A087BIY9</accession>
<dbReference type="Gene3D" id="3.40.50.1820">
    <property type="entry name" value="alpha/beta hydrolase"/>
    <property type="match status" value="1"/>
</dbReference>
<evidence type="ECO:0000313" key="3">
    <source>
        <dbReference type="EMBL" id="KFI70989.1"/>
    </source>
</evidence>
<dbReference type="STRING" id="78345.BMERY_1360"/>
<dbReference type="EMBL" id="JGZC01000004">
    <property type="protein sequence ID" value="KFI70989.1"/>
    <property type="molecule type" value="Genomic_DNA"/>
</dbReference>
<reference evidence="3 4" key="1">
    <citation type="submission" date="2014-03" db="EMBL/GenBank/DDBJ databases">
        <title>Genomics of Bifidobacteria.</title>
        <authorList>
            <person name="Ventura M."/>
            <person name="Milani C."/>
            <person name="Lugli G.A."/>
        </authorList>
    </citation>
    <scope>NUCLEOTIDE SEQUENCE [LARGE SCALE GENOMIC DNA]</scope>
    <source>
        <strain evidence="3 4">LMG 11341</strain>
    </source>
</reference>
<dbReference type="SUPFAM" id="SSF53474">
    <property type="entry name" value="alpha/beta-Hydrolases"/>
    <property type="match status" value="1"/>
</dbReference>
<feature type="transmembrane region" description="Helical" evidence="2">
    <location>
        <begin position="435"/>
        <end position="456"/>
    </location>
</feature>
<keyword evidence="2" id="KW-1133">Transmembrane helix</keyword>
<dbReference type="PANTHER" id="PTHR43265">
    <property type="entry name" value="ESTERASE ESTD"/>
    <property type="match status" value="1"/>
</dbReference>
<gene>
    <name evidence="3" type="ORF">BMERY_1360</name>
</gene>
<feature type="transmembrane region" description="Helical" evidence="2">
    <location>
        <begin position="365"/>
        <end position="393"/>
    </location>
</feature>
<protein>
    <submittedName>
        <fullName evidence="3">Alpha/beta hydrolase family protein</fullName>
    </submittedName>
</protein>
<feature type="region of interest" description="Disordered" evidence="1">
    <location>
        <begin position="399"/>
        <end position="418"/>
    </location>
</feature>
<dbReference type="InterPro" id="IPR029058">
    <property type="entry name" value="AB_hydrolase_fold"/>
</dbReference>
<dbReference type="OrthoDB" id="9765647at2"/>
<name>A0A087BIY9_9BIFI</name>
<dbReference type="AlphaFoldDB" id="A0A087BIY9"/>
<dbReference type="PANTHER" id="PTHR43265:SF1">
    <property type="entry name" value="ESTERASE ESTD"/>
    <property type="match status" value="1"/>
</dbReference>
<keyword evidence="2" id="KW-0472">Membrane</keyword>
<dbReference type="Proteomes" id="UP000029060">
    <property type="component" value="Unassembled WGS sequence"/>
</dbReference>
<evidence type="ECO:0000256" key="2">
    <source>
        <dbReference type="SAM" id="Phobius"/>
    </source>
</evidence>
<feature type="transmembrane region" description="Helical" evidence="2">
    <location>
        <begin position="476"/>
        <end position="495"/>
    </location>
</feature>
<comment type="caution">
    <text evidence="3">The sequence shown here is derived from an EMBL/GenBank/DDBJ whole genome shotgun (WGS) entry which is preliminary data.</text>
</comment>
<organism evidence="3 4">
    <name type="scientific">Bifidobacterium merycicum</name>
    <dbReference type="NCBI Taxonomy" id="78345"/>
    <lineage>
        <taxon>Bacteria</taxon>
        <taxon>Bacillati</taxon>
        <taxon>Actinomycetota</taxon>
        <taxon>Actinomycetes</taxon>
        <taxon>Bifidobacteriales</taxon>
        <taxon>Bifidobacteriaceae</taxon>
        <taxon>Bifidobacterium</taxon>
    </lineage>
</organism>
<feature type="transmembrane region" description="Helical" evidence="2">
    <location>
        <begin position="536"/>
        <end position="559"/>
    </location>
</feature>
<evidence type="ECO:0000256" key="1">
    <source>
        <dbReference type="SAM" id="MobiDB-lite"/>
    </source>
</evidence>
<sequence>MTVALTALITVLLVALLGVLGVVCTPRWRVEPFTNHITVKSSSTAIRAKNITTPQEGRYRTKETHIAVNLGGGKSVNAIVREPVGAPDGHAACLFLHGSGTGKSSEAYGDIAYAMASTGITTLVPDKRLDNYSMLSRDYESSANDYAQSLKILRAWPGVDASKTGIYAESEGTWIATVLTDEHPDLAFAILASSPVVSGRQLMAMSATNYLEAVGAPKAVTRIIPKLTSLSVQAVGPNYADFDAARYRKSMTMPLLIDYGTRDTAMPVEQGARLLTRAANAAGNRNVTVRYYYANHQIRTGSAQPAPGLPLESHYTHDLEDWVNAVAAGTDASGWATPMVAGAQPNQTLTAPTDTSPALVTSVGVIAGAIALCLLCALLAAIGALILLATGLIRGHRAKHDSRSDPQSDSSQSRTAGSARIPQLMFPRFTGSLRIALIVNTVLAAGVTCVFLAYLVTVIVDAISLTSNSTMLARNWHIVTALAWMAVVAFAWLLAELIVEAFQHRTGVNAAARNASHAKPGIQGSYGTASIGFGHAMLTVCVVLSAAVSLALLAFWGLFG</sequence>
<dbReference type="GO" id="GO:0052689">
    <property type="term" value="F:carboxylic ester hydrolase activity"/>
    <property type="evidence" value="ECO:0007669"/>
    <property type="project" value="TreeGrafter"/>
</dbReference>
<keyword evidence="3" id="KW-0378">Hydrolase</keyword>
<dbReference type="RefSeq" id="WP_033522730.1">
    <property type="nucleotide sequence ID" value="NZ_CADAXU010000002.1"/>
</dbReference>
<dbReference type="InterPro" id="IPR053145">
    <property type="entry name" value="AB_hydrolase_Est10"/>
</dbReference>
<proteinExistence type="predicted"/>
<dbReference type="eggNOG" id="COG1073">
    <property type="taxonomic scope" value="Bacteria"/>
</dbReference>
<keyword evidence="4" id="KW-1185">Reference proteome</keyword>
<evidence type="ECO:0000313" key="4">
    <source>
        <dbReference type="Proteomes" id="UP000029060"/>
    </source>
</evidence>
<keyword evidence="2" id="KW-0812">Transmembrane</keyword>